<evidence type="ECO:0000313" key="2">
    <source>
        <dbReference type="EMBL" id="ESQ51005.1"/>
    </source>
</evidence>
<feature type="domain" description="F-box" evidence="1">
    <location>
        <begin position="1"/>
        <end position="38"/>
    </location>
</feature>
<dbReference type="InterPro" id="IPR013187">
    <property type="entry name" value="F-box-assoc_dom_typ3"/>
</dbReference>
<dbReference type="Pfam" id="PF08268">
    <property type="entry name" value="FBA_3"/>
    <property type="match status" value="1"/>
</dbReference>
<organism evidence="2 3">
    <name type="scientific">Eutrema salsugineum</name>
    <name type="common">Saltwater cress</name>
    <name type="synonym">Sisymbrium salsugineum</name>
    <dbReference type="NCBI Taxonomy" id="72664"/>
    <lineage>
        <taxon>Eukaryota</taxon>
        <taxon>Viridiplantae</taxon>
        <taxon>Streptophyta</taxon>
        <taxon>Embryophyta</taxon>
        <taxon>Tracheophyta</taxon>
        <taxon>Spermatophyta</taxon>
        <taxon>Magnoliopsida</taxon>
        <taxon>eudicotyledons</taxon>
        <taxon>Gunneridae</taxon>
        <taxon>Pentapetalae</taxon>
        <taxon>rosids</taxon>
        <taxon>malvids</taxon>
        <taxon>Brassicales</taxon>
        <taxon>Brassicaceae</taxon>
        <taxon>Eutremeae</taxon>
        <taxon>Eutrema</taxon>
    </lineage>
</organism>
<dbReference type="KEGG" id="eus:EUTSA_v10023119mg"/>
<reference evidence="2 3" key="1">
    <citation type="journal article" date="2013" name="Front. Plant Sci.">
        <title>The Reference Genome of the Halophytic Plant Eutrema salsugineum.</title>
        <authorList>
            <person name="Yang R."/>
            <person name="Jarvis D.E."/>
            <person name="Chen H."/>
            <person name="Beilstein M.A."/>
            <person name="Grimwood J."/>
            <person name="Jenkins J."/>
            <person name="Shu S."/>
            <person name="Prochnik S."/>
            <person name="Xin M."/>
            <person name="Ma C."/>
            <person name="Schmutz J."/>
            <person name="Wing R.A."/>
            <person name="Mitchell-Olds T."/>
            <person name="Schumaker K.S."/>
            <person name="Wang X."/>
        </authorList>
    </citation>
    <scope>NUCLEOTIDE SEQUENCE [LARGE SCALE GENOMIC DNA]</scope>
</reference>
<keyword evidence="3" id="KW-1185">Reference proteome</keyword>
<protein>
    <recommendedName>
        <fullName evidence="1">F-box domain-containing protein</fullName>
    </recommendedName>
</protein>
<accession>V4LKH3</accession>
<dbReference type="NCBIfam" id="TIGR01640">
    <property type="entry name" value="F_box_assoc_1"/>
    <property type="match status" value="1"/>
</dbReference>
<proteinExistence type="predicted"/>
<evidence type="ECO:0000259" key="1">
    <source>
        <dbReference type="PROSITE" id="PS50181"/>
    </source>
</evidence>
<feature type="non-terminal residue" evidence="2">
    <location>
        <position position="1"/>
    </location>
</feature>
<evidence type="ECO:0000313" key="3">
    <source>
        <dbReference type="Proteomes" id="UP000030689"/>
    </source>
</evidence>
<dbReference type="Gramene" id="ESQ51005">
    <property type="protein sequence ID" value="ESQ51005"/>
    <property type="gene ID" value="EUTSA_v10023119mg"/>
</dbReference>
<dbReference type="OMA" id="NWEVRIH"/>
<dbReference type="STRING" id="72664.V4LKH3"/>
<dbReference type="EMBL" id="KI517392">
    <property type="protein sequence ID" value="ESQ51005.1"/>
    <property type="molecule type" value="Genomic_DNA"/>
</dbReference>
<dbReference type="InterPro" id="IPR001810">
    <property type="entry name" value="F-box_dom"/>
</dbReference>
<dbReference type="PANTHER" id="PTHR31111">
    <property type="entry name" value="BNAA05G37150D PROTEIN-RELATED"/>
    <property type="match status" value="1"/>
</dbReference>
<dbReference type="Pfam" id="PF00646">
    <property type="entry name" value="F-box"/>
    <property type="match status" value="1"/>
</dbReference>
<dbReference type="SUPFAM" id="SSF81383">
    <property type="entry name" value="F-box domain"/>
    <property type="match status" value="1"/>
</dbReference>
<dbReference type="InterPro" id="IPR036047">
    <property type="entry name" value="F-box-like_dom_sf"/>
</dbReference>
<sequence length="187" mass="21868">LVVDILKKLPPKSLVRFRCVSKQWSSIINSRRDLLDSIVTPSLAQPQRTHIIFHHCTDKPFFTFTNTYFFGYDPLENQYKVLSLREQCMEACQVFTLSVPTATNKWRNIKGIGHHYPIIPAICINGAIYYRARTKEFCLTYVLMSFDIRSEKLDQVKAPETLRNHRSSLINYHGNWEVRIHVLPEGR</sequence>
<dbReference type="Gene3D" id="1.20.1280.50">
    <property type="match status" value="1"/>
</dbReference>
<gene>
    <name evidence="2" type="ORF">EUTSA_v10023119mg</name>
</gene>
<dbReference type="PROSITE" id="PS50181">
    <property type="entry name" value="FBOX"/>
    <property type="match status" value="1"/>
</dbReference>
<name>V4LKH3_EUTSA</name>
<dbReference type="Proteomes" id="UP000030689">
    <property type="component" value="Unassembled WGS sequence"/>
</dbReference>
<dbReference type="AlphaFoldDB" id="V4LKH3"/>
<dbReference type="InterPro" id="IPR017451">
    <property type="entry name" value="F-box-assoc_interact_dom"/>
</dbReference>
<dbReference type="CDD" id="cd22157">
    <property type="entry name" value="F-box_AtFBW1-like"/>
    <property type="match status" value="1"/>
</dbReference>
<dbReference type="PANTHER" id="PTHR31111:SF125">
    <property type="entry name" value="F-BOX PROTEIN CPR30-LIKE"/>
    <property type="match status" value="1"/>
</dbReference>